<dbReference type="RefSeq" id="YP_009843266.1">
    <property type="nucleotide sequence ID" value="NC_048747.1"/>
</dbReference>
<keyword evidence="2" id="KW-1185">Reference proteome</keyword>
<protein>
    <submittedName>
        <fullName evidence="1">Uncharacterized protein</fullName>
    </submittedName>
</protein>
<dbReference type="EMBL" id="MK368614">
    <property type="protein sequence ID" value="QAU04319.1"/>
    <property type="molecule type" value="Genomic_DNA"/>
</dbReference>
<reference evidence="1 2" key="1">
    <citation type="submission" date="2019-01" db="EMBL/GenBank/DDBJ databases">
        <authorList>
            <person name="Le T.S."/>
            <person name="Kurtboke I."/>
        </authorList>
    </citation>
    <scope>NUCLEOTIDE SEQUENCE [LARGE SCALE GENOMIC DNA]</scope>
</reference>
<dbReference type="KEGG" id="vg:55613532"/>
<accession>A0A513PWL1</accession>
<evidence type="ECO:0000313" key="1">
    <source>
        <dbReference type="EMBL" id="QAU04319.1"/>
    </source>
</evidence>
<sequence length="230" mass="27151">MDIVRYTYVRKRLIDLWRELSYEGFRMFVPAQMFMTKDQIQNHEHVSYQDSFGWGDSIRAHQPFLITVSMLKDLIKGINKESTIGFYDADDSIRLFTHITEYLDLWMEIANEAPQYYIPHVPELYELEDVALWVFHTYRPVMIHRANMKLAKRRAEGEDLSVNPFLLLLRMGASESVDEIPEEISFNSILDDRLPARLRDYYTQSKRAAATMDVEEEWRINMADIADLIA</sequence>
<proteinExistence type="predicted"/>
<dbReference type="Proteomes" id="UP000320660">
    <property type="component" value="Segment"/>
</dbReference>
<name>A0A513PWL1_9CAUD</name>
<organism evidence="1 2">
    <name type="scientific">Vibrio phage 2 TSL-2019</name>
    <dbReference type="NCBI Taxonomy" id="2508172"/>
    <lineage>
        <taxon>Viruses</taxon>
        <taxon>Duplodnaviria</taxon>
        <taxon>Heunggongvirae</taxon>
        <taxon>Uroviricota</taxon>
        <taxon>Caudoviricetes</taxon>
        <taxon>Chimalliviridae</taxon>
        <taxon>Gorgonvirinae</taxon>
        <taxon>Aphroditevirus</taxon>
        <taxon>Aphroditevirus av2TSL2019</taxon>
    </lineage>
</organism>
<dbReference type="GeneID" id="55613532"/>
<evidence type="ECO:0000313" key="2">
    <source>
        <dbReference type="Proteomes" id="UP000320660"/>
    </source>
</evidence>